<evidence type="ECO:0000256" key="4">
    <source>
        <dbReference type="ARBA" id="ARBA00022475"/>
    </source>
</evidence>
<dbReference type="Gene3D" id="1.10.287.130">
    <property type="match status" value="1"/>
</dbReference>
<evidence type="ECO:0000256" key="1">
    <source>
        <dbReference type="ARBA" id="ARBA00000085"/>
    </source>
</evidence>
<dbReference type="InterPro" id="IPR003594">
    <property type="entry name" value="HATPase_dom"/>
</dbReference>
<dbReference type="PANTHER" id="PTHR45528">
    <property type="entry name" value="SENSOR HISTIDINE KINASE CPXA"/>
    <property type="match status" value="1"/>
</dbReference>
<keyword evidence="14" id="KW-0175">Coiled coil</keyword>
<accession>A0A4U2PUT2</accession>
<comment type="subcellular location">
    <subcellularLocation>
        <location evidence="2">Cell membrane</location>
        <topology evidence="2">Multi-pass membrane protein</topology>
    </subcellularLocation>
</comment>
<dbReference type="SMART" id="SM00387">
    <property type="entry name" value="HATPase_c"/>
    <property type="match status" value="1"/>
</dbReference>
<keyword evidence="8" id="KW-0547">Nucleotide-binding</keyword>
<evidence type="ECO:0000313" key="18">
    <source>
        <dbReference type="Proteomes" id="UP000308114"/>
    </source>
</evidence>
<keyword evidence="4" id="KW-1003">Cell membrane</keyword>
<gene>
    <name evidence="17" type="ORF">C1I60_14435</name>
</gene>
<dbReference type="SUPFAM" id="SSF47384">
    <property type="entry name" value="Homodimeric domain of signal transducing histidine kinase"/>
    <property type="match status" value="1"/>
</dbReference>
<feature type="domain" description="Histidine kinase" evidence="16">
    <location>
        <begin position="155"/>
        <end position="360"/>
    </location>
</feature>
<dbReference type="Pfam" id="PF02518">
    <property type="entry name" value="HATPase_c"/>
    <property type="match status" value="1"/>
</dbReference>
<evidence type="ECO:0000256" key="2">
    <source>
        <dbReference type="ARBA" id="ARBA00004651"/>
    </source>
</evidence>
<evidence type="ECO:0000256" key="13">
    <source>
        <dbReference type="ARBA" id="ARBA00023136"/>
    </source>
</evidence>
<protein>
    <recommendedName>
        <fullName evidence="3">histidine kinase</fullName>
        <ecNumber evidence="3">2.7.13.3</ecNumber>
    </recommendedName>
</protein>
<keyword evidence="13 15" id="KW-0472">Membrane</keyword>
<evidence type="ECO:0000256" key="9">
    <source>
        <dbReference type="ARBA" id="ARBA00022777"/>
    </source>
</evidence>
<name>A0A4U2PUT2_9BACL</name>
<evidence type="ECO:0000256" key="3">
    <source>
        <dbReference type="ARBA" id="ARBA00012438"/>
    </source>
</evidence>
<keyword evidence="5" id="KW-0597">Phosphoprotein</keyword>
<evidence type="ECO:0000256" key="7">
    <source>
        <dbReference type="ARBA" id="ARBA00022692"/>
    </source>
</evidence>
<evidence type="ECO:0000256" key="11">
    <source>
        <dbReference type="ARBA" id="ARBA00022989"/>
    </source>
</evidence>
<keyword evidence="12" id="KW-0902">Two-component regulatory system</keyword>
<dbReference type="PROSITE" id="PS50109">
    <property type="entry name" value="HIS_KIN"/>
    <property type="match status" value="1"/>
</dbReference>
<dbReference type="EC" id="2.7.13.3" evidence="3"/>
<evidence type="ECO:0000256" key="12">
    <source>
        <dbReference type="ARBA" id="ARBA00023012"/>
    </source>
</evidence>
<dbReference type="Proteomes" id="UP000308114">
    <property type="component" value="Unassembled WGS sequence"/>
</dbReference>
<dbReference type="InterPro" id="IPR004358">
    <property type="entry name" value="Sig_transdc_His_kin-like_C"/>
</dbReference>
<comment type="catalytic activity">
    <reaction evidence="1">
        <text>ATP + protein L-histidine = ADP + protein N-phospho-L-histidine.</text>
        <dbReference type="EC" id="2.7.13.3"/>
    </reaction>
</comment>
<dbReference type="GO" id="GO:0000155">
    <property type="term" value="F:phosphorelay sensor kinase activity"/>
    <property type="evidence" value="ECO:0007669"/>
    <property type="project" value="InterPro"/>
</dbReference>
<dbReference type="SUPFAM" id="SSF55874">
    <property type="entry name" value="ATPase domain of HSP90 chaperone/DNA topoisomerase II/histidine kinase"/>
    <property type="match status" value="1"/>
</dbReference>
<dbReference type="PANTHER" id="PTHR45528:SF1">
    <property type="entry name" value="SENSOR HISTIDINE KINASE CPXA"/>
    <property type="match status" value="1"/>
</dbReference>
<dbReference type="Gene3D" id="3.30.565.10">
    <property type="entry name" value="Histidine kinase-like ATPase, C-terminal domain"/>
    <property type="match status" value="1"/>
</dbReference>
<evidence type="ECO:0000256" key="10">
    <source>
        <dbReference type="ARBA" id="ARBA00022840"/>
    </source>
</evidence>
<reference evidence="17 18" key="1">
    <citation type="submission" date="2018-01" db="EMBL/GenBank/DDBJ databases">
        <title>Bacillales members from the olive rhizosphere are effective biological control agents against Verticillium dahliae.</title>
        <authorList>
            <person name="Gomez-Lama C."/>
            <person name="Legarda G."/>
            <person name="Ruano-Rosa D."/>
            <person name="Pizarro-Tobias P."/>
            <person name="Valverde-Corredor A."/>
            <person name="Niqui J.L."/>
            <person name="Trivino J.C."/>
            <person name="Roca A."/>
            <person name="Mercado-Blanco J."/>
        </authorList>
    </citation>
    <scope>NUCLEOTIDE SEQUENCE [LARGE SCALE GENOMIC DNA]</scope>
    <source>
        <strain evidence="17 18">PIC167</strain>
    </source>
</reference>
<dbReference type="PRINTS" id="PR00344">
    <property type="entry name" value="BCTRLSENSOR"/>
</dbReference>
<evidence type="ECO:0000313" key="17">
    <source>
        <dbReference type="EMBL" id="TKH43482.1"/>
    </source>
</evidence>
<evidence type="ECO:0000256" key="8">
    <source>
        <dbReference type="ARBA" id="ARBA00022741"/>
    </source>
</evidence>
<dbReference type="Pfam" id="PF00512">
    <property type="entry name" value="HisKA"/>
    <property type="match status" value="1"/>
</dbReference>
<keyword evidence="9 17" id="KW-0418">Kinase</keyword>
<feature type="coiled-coil region" evidence="14">
    <location>
        <begin position="121"/>
        <end position="148"/>
    </location>
</feature>
<dbReference type="InterPro" id="IPR036097">
    <property type="entry name" value="HisK_dim/P_sf"/>
</dbReference>
<keyword evidence="7 15" id="KW-0812">Transmembrane</keyword>
<dbReference type="CDD" id="cd00075">
    <property type="entry name" value="HATPase"/>
    <property type="match status" value="1"/>
</dbReference>
<dbReference type="GO" id="GO:0005524">
    <property type="term" value="F:ATP binding"/>
    <property type="evidence" value="ECO:0007669"/>
    <property type="project" value="UniProtKB-KW"/>
</dbReference>
<evidence type="ECO:0000256" key="5">
    <source>
        <dbReference type="ARBA" id="ARBA00022553"/>
    </source>
</evidence>
<dbReference type="CDD" id="cd00082">
    <property type="entry name" value="HisKA"/>
    <property type="match status" value="1"/>
</dbReference>
<dbReference type="RefSeq" id="WP_137062358.1">
    <property type="nucleotide sequence ID" value="NZ_PNXQ01000013.1"/>
</dbReference>
<keyword evidence="10" id="KW-0067">ATP-binding</keyword>
<keyword evidence="6" id="KW-0808">Transferase</keyword>
<dbReference type="InterPro" id="IPR050398">
    <property type="entry name" value="HssS/ArlS-like"/>
</dbReference>
<evidence type="ECO:0000256" key="6">
    <source>
        <dbReference type="ARBA" id="ARBA00022679"/>
    </source>
</evidence>
<proteinExistence type="predicted"/>
<keyword evidence="11 15" id="KW-1133">Transmembrane helix</keyword>
<dbReference type="SMART" id="SM00388">
    <property type="entry name" value="HisKA"/>
    <property type="match status" value="1"/>
</dbReference>
<dbReference type="InterPro" id="IPR005467">
    <property type="entry name" value="His_kinase_dom"/>
</dbReference>
<dbReference type="AlphaFoldDB" id="A0A4U2PUT2"/>
<dbReference type="GO" id="GO:0005886">
    <property type="term" value="C:plasma membrane"/>
    <property type="evidence" value="ECO:0007669"/>
    <property type="project" value="UniProtKB-SubCell"/>
</dbReference>
<dbReference type="EMBL" id="PNXQ01000013">
    <property type="protein sequence ID" value="TKH43482.1"/>
    <property type="molecule type" value="Genomic_DNA"/>
</dbReference>
<sequence>MNPLVKMSFRFMKVTLCFVLAYVLCFVFCTIIYIFIKSTFAASHGASQNINIDLFWTGLGIVQSIVFIAAYGWYIGKPLIYMMKWIGNISTGEFQAPLSELKLRERKKNRENSYKLPYQLYRELFEQMNILSAQLRRNEEERVEIEKRKQQWVAGVSHDLKTPLTYIEGYAAMLTAQEYDWSDEERRSFSICISEKVTEMKQLIQDLNASMQFKESSLPIQLKEEDIVEFLRNAVIDIANHPSAEQYEFSFTSMEATCIMLFDSKLLGRALQNFLINAIIHNPPGTHVSMEVNKANDKLHIFIEDDGIGIIPNEFMRASHSKGHGIPIAKSFIEAHNGTLHILPGSKTGTRMEISLPLNI</sequence>
<feature type="transmembrane region" description="Helical" evidence="15">
    <location>
        <begin position="12"/>
        <end position="35"/>
    </location>
</feature>
<evidence type="ECO:0000259" key="16">
    <source>
        <dbReference type="PROSITE" id="PS50109"/>
    </source>
</evidence>
<dbReference type="InterPro" id="IPR036890">
    <property type="entry name" value="HATPase_C_sf"/>
</dbReference>
<evidence type="ECO:0000256" key="14">
    <source>
        <dbReference type="SAM" id="Coils"/>
    </source>
</evidence>
<evidence type="ECO:0000256" key="15">
    <source>
        <dbReference type="SAM" id="Phobius"/>
    </source>
</evidence>
<comment type="caution">
    <text evidence="17">The sequence shown here is derived from an EMBL/GenBank/DDBJ whole genome shotgun (WGS) entry which is preliminary data.</text>
</comment>
<dbReference type="InterPro" id="IPR003661">
    <property type="entry name" value="HisK_dim/P_dom"/>
</dbReference>
<organism evidence="17 18">
    <name type="scientific">Paenibacillus terrae</name>
    <dbReference type="NCBI Taxonomy" id="159743"/>
    <lineage>
        <taxon>Bacteria</taxon>
        <taxon>Bacillati</taxon>
        <taxon>Bacillota</taxon>
        <taxon>Bacilli</taxon>
        <taxon>Bacillales</taxon>
        <taxon>Paenibacillaceae</taxon>
        <taxon>Paenibacillus</taxon>
    </lineage>
</organism>
<feature type="transmembrane region" description="Helical" evidence="15">
    <location>
        <begin position="55"/>
        <end position="74"/>
    </location>
</feature>